<dbReference type="GO" id="GO:0005484">
    <property type="term" value="F:SNAP receptor activity"/>
    <property type="evidence" value="ECO:0007669"/>
    <property type="project" value="InterPro"/>
</dbReference>
<dbReference type="InterPro" id="IPR045242">
    <property type="entry name" value="Syntaxin"/>
</dbReference>
<accession>A0A8S1E0E4</accession>
<dbReference type="OrthoDB" id="10255013at2759"/>
<evidence type="ECO:0000256" key="8">
    <source>
        <dbReference type="RuleBase" id="RU003858"/>
    </source>
</evidence>
<evidence type="ECO:0000256" key="10">
    <source>
        <dbReference type="SAM" id="Phobius"/>
    </source>
</evidence>
<dbReference type="GO" id="GO:0012505">
    <property type="term" value="C:endomembrane system"/>
    <property type="evidence" value="ECO:0007669"/>
    <property type="project" value="TreeGrafter"/>
</dbReference>
<feature type="transmembrane region" description="Helical" evidence="10">
    <location>
        <begin position="275"/>
        <end position="296"/>
    </location>
</feature>
<dbReference type="InterPro" id="IPR010989">
    <property type="entry name" value="SNARE"/>
</dbReference>
<comment type="similarity">
    <text evidence="2 8">Belongs to the syntaxin family.</text>
</comment>
<dbReference type="InterPro" id="IPR000727">
    <property type="entry name" value="T_SNARE_dom"/>
</dbReference>
<reference evidence="12 13" key="1">
    <citation type="submission" date="2020-04" db="EMBL/GenBank/DDBJ databases">
        <authorList>
            <person name="Alioto T."/>
            <person name="Alioto T."/>
            <person name="Gomez Garrido J."/>
        </authorList>
    </citation>
    <scope>NUCLEOTIDE SEQUENCE [LARGE SCALE GENOMIC DNA]</scope>
</reference>
<dbReference type="PROSITE" id="PS50192">
    <property type="entry name" value="T_SNARE"/>
    <property type="match status" value="1"/>
</dbReference>
<feature type="domain" description="T-SNARE coiled-coil homology" evidence="11">
    <location>
        <begin position="201"/>
        <end position="263"/>
    </location>
</feature>
<protein>
    <recommendedName>
        <fullName evidence="11">t-SNARE coiled-coil homology domain-containing protein</fullName>
    </recommendedName>
</protein>
<dbReference type="PROSITE" id="PS00914">
    <property type="entry name" value="SYNTAXIN"/>
    <property type="match status" value="1"/>
</dbReference>
<dbReference type="GO" id="GO:0031201">
    <property type="term" value="C:SNARE complex"/>
    <property type="evidence" value="ECO:0007669"/>
    <property type="project" value="TreeGrafter"/>
</dbReference>
<dbReference type="Gene3D" id="1.20.58.70">
    <property type="match status" value="1"/>
</dbReference>
<keyword evidence="3" id="KW-0813">Transport</keyword>
<dbReference type="Gene3D" id="1.20.5.110">
    <property type="match status" value="1"/>
</dbReference>
<evidence type="ECO:0000256" key="6">
    <source>
        <dbReference type="ARBA" id="ARBA00022989"/>
    </source>
</evidence>
<comment type="subcellular location">
    <subcellularLocation>
        <location evidence="1">Membrane</location>
        <topology evidence="1">Single-pass type IV membrane protein</topology>
    </subcellularLocation>
</comment>
<evidence type="ECO:0000256" key="2">
    <source>
        <dbReference type="ARBA" id="ARBA00009063"/>
    </source>
</evidence>
<keyword evidence="4 10" id="KW-0812">Transmembrane</keyword>
<dbReference type="GO" id="GO:0048278">
    <property type="term" value="P:vesicle docking"/>
    <property type="evidence" value="ECO:0007669"/>
    <property type="project" value="TreeGrafter"/>
</dbReference>
<organism evidence="12 13">
    <name type="scientific">Cloeon dipterum</name>
    <dbReference type="NCBI Taxonomy" id="197152"/>
    <lineage>
        <taxon>Eukaryota</taxon>
        <taxon>Metazoa</taxon>
        <taxon>Ecdysozoa</taxon>
        <taxon>Arthropoda</taxon>
        <taxon>Hexapoda</taxon>
        <taxon>Insecta</taxon>
        <taxon>Pterygota</taxon>
        <taxon>Palaeoptera</taxon>
        <taxon>Ephemeroptera</taxon>
        <taxon>Pisciforma</taxon>
        <taxon>Baetidae</taxon>
        <taxon>Cloeon</taxon>
    </lineage>
</organism>
<dbReference type="GO" id="GO:0006886">
    <property type="term" value="P:intracellular protein transport"/>
    <property type="evidence" value="ECO:0007669"/>
    <property type="project" value="InterPro"/>
</dbReference>
<evidence type="ECO:0000256" key="1">
    <source>
        <dbReference type="ARBA" id="ARBA00004211"/>
    </source>
</evidence>
<comment type="caution">
    <text evidence="12">The sequence shown here is derived from an EMBL/GenBank/DDBJ whole genome shotgun (WGS) entry which is preliminary data.</text>
</comment>
<evidence type="ECO:0000256" key="7">
    <source>
        <dbReference type="ARBA" id="ARBA00023136"/>
    </source>
</evidence>
<evidence type="ECO:0000313" key="12">
    <source>
        <dbReference type="EMBL" id="CAB3383726.1"/>
    </source>
</evidence>
<dbReference type="SUPFAM" id="SSF47661">
    <property type="entry name" value="t-snare proteins"/>
    <property type="match status" value="1"/>
</dbReference>
<evidence type="ECO:0000256" key="4">
    <source>
        <dbReference type="ARBA" id="ARBA00022692"/>
    </source>
</evidence>
<dbReference type="InterPro" id="IPR006012">
    <property type="entry name" value="Syntaxin/epimorphin_CS"/>
</dbReference>
<keyword evidence="5" id="KW-0532">Neurotransmitter transport</keyword>
<dbReference type="PANTHER" id="PTHR19957">
    <property type="entry name" value="SYNTAXIN"/>
    <property type="match status" value="1"/>
</dbReference>
<dbReference type="SMART" id="SM00503">
    <property type="entry name" value="SynN"/>
    <property type="match status" value="1"/>
</dbReference>
<evidence type="ECO:0000259" key="11">
    <source>
        <dbReference type="PROSITE" id="PS50192"/>
    </source>
</evidence>
<dbReference type="GO" id="GO:0006887">
    <property type="term" value="P:exocytosis"/>
    <property type="evidence" value="ECO:0007669"/>
    <property type="project" value="TreeGrafter"/>
</dbReference>
<dbReference type="Pfam" id="PF05739">
    <property type="entry name" value="SNARE"/>
    <property type="match status" value="1"/>
</dbReference>
<dbReference type="PANTHER" id="PTHR19957:SF424">
    <property type="entry name" value="SYNTAXIN-1A"/>
    <property type="match status" value="1"/>
</dbReference>
<dbReference type="Pfam" id="PF00804">
    <property type="entry name" value="Syntaxin"/>
    <property type="match status" value="1"/>
</dbReference>
<dbReference type="CDD" id="cd15848">
    <property type="entry name" value="SNARE_syntaxin1-like"/>
    <property type="match status" value="1"/>
</dbReference>
<dbReference type="InterPro" id="IPR006011">
    <property type="entry name" value="Syntaxin_N"/>
</dbReference>
<gene>
    <name evidence="12" type="ORF">CLODIP_2_CD13744</name>
</gene>
<evidence type="ECO:0000256" key="3">
    <source>
        <dbReference type="ARBA" id="ARBA00022448"/>
    </source>
</evidence>
<dbReference type="GO" id="GO:0006836">
    <property type="term" value="P:neurotransmitter transport"/>
    <property type="evidence" value="ECO:0007669"/>
    <property type="project" value="UniProtKB-KW"/>
</dbReference>
<evidence type="ECO:0000256" key="5">
    <source>
        <dbReference type="ARBA" id="ARBA00022775"/>
    </source>
</evidence>
<evidence type="ECO:0000313" key="13">
    <source>
        <dbReference type="Proteomes" id="UP000494165"/>
    </source>
</evidence>
<keyword evidence="7 10" id="KW-0472">Membrane</keyword>
<dbReference type="EMBL" id="CADEPI010000321">
    <property type="protein sequence ID" value="CAB3383726.1"/>
    <property type="molecule type" value="Genomic_DNA"/>
</dbReference>
<dbReference type="GO" id="GO:0000149">
    <property type="term" value="F:SNARE binding"/>
    <property type="evidence" value="ECO:0007669"/>
    <property type="project" value="TreeGrafter"/>
</dbReference>
<dbReference type="GO" id="GO:0006906">
    <property type="term" value="P:vesicle fusion"/>
    <property type="evidence" value="ECO:0007669"/>
    <property type="project" value="TreeGrafter"/>
</dbReference>
<proteinExistence type="inferred from homology"/>
<dbReference type="GO" id="GO:0005886">
    <property type="term" value="C:plasma membrane"/>
    <property type="evidence" value="ECO:0007669"/>
    <property type="project" value="TreeGrafter"/>
</dbReference>
<dbReference type="Proteomes" id="UP000494165">
    <property type="component" value="Unassembled WGS sequence"/>
</dbReference>
<sequence>MRDRLRELQEKMASEGQDNRSKEDDVMIQIGQSPQAMKDFFEEVNSIRENLTLFEKDVQHLSLIHQTMNSLSPPSEMSKREASITVQNARTKAMAISRQIKGLPSKMPEPRTASSSRILAIHESTLSMQLKRTLESLYNEQNRQREKAKQILHKQLTTVRSSMESRGESMTDAQLEQLLDNGASIFTGNHSAQTLMAKRDLDDIQMRHDELLALEKSIEEVRDLFADIALLVHNQGEMVDNIEMNVASALGVVEQGKTQLLEANKKNSSLRKKKYICAIGTVLVIITLILVLAFLVP</sequence>
<keyword evidence="6 10" id="KW-1133">Transmembrane helix</keyword>
<dbReference type="AlphaFoldDB" id="A0A8S1E0E4"/>
<name>A0A8S1E0E4_9INSE</name>
<keyword evidence="13" id="KW-1185">Reference proteome</keyword>
<feature type="region of interest" description="Disordered" evidence="9">
    <location>
        <begin position="1"/>
        <end position="24"/>
    </location>
</feature>
<evidence type="ECO:0000256" key="9">
    <source>
        <dbReference type="SAM" id="MobiDB-lite"/>
    </source>
</evidence>
<dbReference type="SMART" id="SM00397">
    <property type="entry name" value="t_SNARE"/>
    <property type="match status" value="1"/>
</dbReference>